<proteinExistence type="inferred from homology"/>
<comment type="similarity">
    <text evidence="1">Belongs to the 'GDXG' lipolytic enzyme family.</text>
</comment>
<feature type="compositionally biased region" description="Basic residues" evidence="3">
    <location>
        <begin position="308"/>
        <end position="317"/>
    </location>
</feature>
<organism evidence="5 6">
    <name type="scientific">Pseudonocardia spirodelae</name>
    <dbReference type="NCBI Taxonomy" id="3133431"/>
    <lineage>
        <taxon>Bacteria</taxon>
        <taxon>Bacillati</taxon>
        <taxon>Actinomycetota</taxon>
        <taxon>Actinomycetes</taxon>
        <taxon>Pseudonocardiales</taxon>
        <taxon>Pseudonocardiaceae</taxon>
        <taxon>Pseudonocardia</taxon>
    </lineage>
</organism>
<dbReference type="SUPFAM" id="SSF53474">
    <property type="entry name" value="alpha/beta-Hydrolases"/>
    <property type="match status" value="1"/>
</dbReference>
<evidence type="ECO:0000259" key="4">
    <source>
        <dbReference type="Pfam" id="PF07859"/>
    </source>
</evidence>
<protein>
    <submittedName>
        <fullName evidence="5">Alpha/beta hydrolase</fullName>
    </submittedName>
</protein>
<name>A0ABU8T6F9_9PSEU</name>
<dbReference type="PANTHER" id="PTHR48081">
    <property type="entry name" value="AB HYDROLASE SUPERFAMILY PROTEIN C4A8.06C"/>
    <property type="match status" value="1"/>
</dbReference>
<dbReference type="Proteomes" id="UP001364211">
    <property type="component" value="Unassembled WGS sequence"/>
</dbReference>
<accession>A0ABU8T6F9</accession>
<dbReference type="PANTHER" id="PTHR48081:SF8">
    <property type="entry name" value="ALPHA_BETA HYDROLASE FOLD-3 DOMAIN-CONTAINING PROTEIN-RELATED"/>
    <property type="match status" value="1"/>
</dbReference>
<gene>
    <name evidence="5" type="ORF">WJX68_11390</name>
</gene>
<reference evidence="5 6" key="1">
    <citation type="submission" date="2024-03" db="EMBL/GenBank/DDBJ databases">
        <title>Draft genome sequence of Pseudonocardia sp. DW16-2.</title>
        <authorList>
            <person name="Duangmal K."/>
        </authorList>
    </citation>
    <scope>NUCLEOTIDE SEQUENCE [LARGE SCALE GENOMIC DNA]</scope>
    <source>
        <strain evidence="5 6">DW16-2</strain>
    </source>
</reference>
<keyword evidence="6" id="KW-1185">Reference proteome</keyword>
<evidence type="ECO:0000313" key="6">
    <source>
        <dbReference type="Proteomes" id="UP001364211"/>
    </source>
</evidence>
<dbReference type="Gene3D" id="3.40.50.1820">
    <property type="entry name" value="alpha/beta hydrolase"/>
    <property type="match status" value="1"/>
</dbReference>
<dbReference type="InterPro" id="IPR050300">
    <property type="entry name" value="GDXG_lipolytic_enzyme"/>
</dbReference>
<evidence type="ECO:0000313" key="5">
    <source>
        <dbReference type="EMBL" id="MEJ8279535.1"/>
    </source>
</evidence>
<keyword evidence="2 5" id="KW-0378">Hydrolase</keyword>
<dbReference type="GO" id="GO:0016787">
    <property type="term" value="F:hydrolase activity"/>
    <property type="evidence" value="ECO:0007669"/>
    <property type="project" value="UniProtKB-KW"/>
</dbReference>
<feature type="domain" description="Alpha/beta hydrolase fold-3" evidence="4">
    <location>
        <begin position="71"/>
        <end position="278"/>
    </location>
</feature>
<evidence type="ECO:0000256" key="2">
    <source>
        <dbReference type="ARBA" id="ARBA00022801"/>
    </source>
</evidence>
<dbReference type="EMBL" id="JBBJUP010000008">
    <property type="protein sequence ID" value="MEJ8279535.1"/>
    <property type="molecule type" value="Genomic_DNA"/>
</dbReference>
<feature type="region of interest" description="Disordered" evidence="3">
    <location>
        <begin position="298"/>
        <end position="317"/>
    </location>
</feature>
<sequence length="317" mass="32646">MSQVFADEALAGIAAGTSPFGSADVGAIRAAIAARAAGRPRGPEMHEVREVALPTCPGRTYRPAAGPAPLVVFLHGGGWSVGDVDAFDRPVRRLAAASGADVLAVDHRLAPEQPWPASVDDTVAALRHVADGGLGAVPPAVVVCGDSAGGTLAALACLRLREEAPYALPDLQVLVYPNADLSDTTSPSMREKATGFGLDAASATFFARLWVGGDETRLRDPRVSPLHAPDLSGLPPAVVVTAEHDPIRDPAEAYARRLDAAGVPTTLRREPGMIHNFLQFDELSPAAAAAADRVAADVAGVGSPRPGARGRGRAARP</sequence>
<dbReference type="InterPro" id="IPR029058">
    <property type="entry name" value="AB_hydrolase_fold"/>
</dbReference>
<dbReference type="InterPro" id="IPR002168">
    <property type="entry name" value="Lipase_GDXG_HIS_AS"/>
</dbReference>
<feature type="compositionally biased region" description="Low complexity" evidence="3">
    <location>
        <begin position="298"/>
        <end position="307"/>
    </location>
</feature>
<dbReference type="RefSeq" id="WP_340289373.1">
    <property type="nucleotide sequence ID" value="NZ_JBBJUP010000008.1"/>
</dbReference>
<evidence type="ECO:0000256" key="3">
    <source>
        <dbReference type="SAM" id="MobiDB-lite"/>
    </source>
</evidence>
<comment type="caution">
    <text evidence="5">The sequence shown here is derived from an EMBL/GenBank/DDBJ whole genome shotgun (WGS) entry which is preliminary data.</text>
</comment>
<dbReference type="InterPro" id="IPR013094">
    <property type="entry name" value="AB_hydrolase_3"/>
</dbReference>
<evidence type="ECO:0000256" key="1">
    <source>
        <dbReference type="ARBA" id="ARBA00010515"/>
    </source>
</evidence>
<dbReference type="PROSITE" id="PS01173">
    <property type="entry name" value="LIPASE_GDXG_HIS"/>
    <property type="match status" value="1"/>
</dbReference>
<dbReference type="Pfam" id="PF07859">
    <property type="entry name" value="Abhydrolase_3"/>
    <property type="match status" value="1"/>
</dbReference>